<keyword evidence="2" id="KW-1185">Reference proteome</keyword>
<dbReference type="HOGENOM" id="CLU_1025860_0_0_11"/>
<proteinExistence type="predicted"/>
<dbReference type="InParanoid" id="E3J5B1"/>
<protein>
    <recommendedName>
        <fullName evidence="3">AB hydrolase-1 domain-containing protein</fullName>
    </recommendedName>
</protein>
<dbReference type="STRING" id="298654.FraEuI1c_2677"/>
<evidence type="ECO:0000313" key="1">
    <source>
        <dbReference type="EMBL" id="ADP80709.1"/>
    </source>
</evidence>
<dbReference type="EMBL" id="CP002299">
    <property type="protein sequence ID" value="ADP80709.1"/>
    <property type="molecule type" value="Genomic_DNA"/>
</dbReference>
<name>E3J5B1_PSEI1</name>
<sequence>MLPWCHEVRALRRADALLRAAHFRGADGADGDPVVFVPGWSSTPYSWRHVIPALAATNPVWYFETREKASSRLRHGDRLTVADMAADLRDFVRQSVPAGRYGIVAASASAVLVLQTFAELDPPPSWVVLVQPHIHLPVPAAVQLLRLWPARRLEIFRLLMLPAARRAHQRRAGESLGGFYKVLGSADMAKLRRSLFTWRGYPGLDLDSLSAVTCPSLVVGVSGDRLHSDTAARRIARRLPAGAYLDGPTFAWTHTRTMAETILTWARTAVA</sequence>
<dbReference type="Gene3D" id="3.40.50.1820">
    <property type="entry name" value="alpha/beta hydrolase"/>
    <property type="match status" value="1"/>
</dbReference>
<dbReference type="eggNOG" id="COG1073">
    <property type="taxonomic scope" value="Bacteria"/>
</dbReference>
<organism evidence="1 2">
    <name type="scientific">Pseudofrankia inefficax (strain DSM 45817 / CECT 9037 / DDB 130130 / EuI1c)</name>
    <name type="common">Frankia inefficax</name>
    <dbReference type="NCBI Taxonomy" id="298654"/>
    <lineage>
        <taxon>Bacteria</taxon>
        <taxon>Bacillati</taxon>
        <taxon>Actinomycetota</taxon>
        <taxon>Actinomycetes</taxon>
        <taxon>Frankiales</taxon>
        <taxon>Frankiaceae</taxon>
        <taxon>Pseudofrankia</taxon>
    </lineage>
</organism>
<evidence type="ECO:0008006" key="3">
    <source>
        <dbReference type="Google" id="ProtNLM"/>
    </source>
</evidence>
<evidence type="ECO:0000313" key="2">
    <source>
        <dbReference type="Proteomes" id="UP000002484"/>
    </source>
</evidence>
<dbReference type="AlphaFoldDB" id="E3J5B1"/>
<dbReference type="SUPFAM" id="SSF53474">
    <property type="entry name" value="alpha/beta-Hydrolases"/>
    <property type="match status" value="1"/>
</dbReference>
<gene>
    <name evidence="1" type="ordered locus">FraEuI1c_2677</name>
</gene>
<dbReference type="InterPro" id="IPR029058">
    <property type="entry name" value="AB_hydrolase_fold"/>
</dbReference>
<accession>E3J5B1</accession>
<dbReference type="KEGG" id="fri:FraEuI1c_2677"/>
<reference evidence="1 2" key="1">
    <citation type="submission" date="2010-10" db="EMBL/GenBank/DDBJ databases">
        <title>Complete sequence of Frankia sp. EuI1c.</title>
        <authorList>
            <consortium name="US DOE Joint Genome Institute"/>
            <person name="Lucas S."/>
            <person name="Copeland A."/>
            <person name="Lapidus A."/>
            <person name="Cheng J.-F."/>
            <person name="Bruce D."/>
            <person name="Goodwin L."/>
            <person name="Pitluck S."/>
            <person name="Chertkov O."/>
            <person name="Detter J.C."/>
            <person name="Han C."/>
            <person name="Tapia R."/>
            <person name="Land M."/>
            <person name="Hauser L."/>
            <person name="Jeffries C."/>
            <person name="Kyrpides N."/>
            <person name="Ivanova N."/>
            <person name="Mikhailova N."/>
            <person name="Beauchemin N."/>
            <person name="Sen A."/>
            <person name="Sur S.A."/>
            <person name="Gtari M."/>
            <person name="Wall L."/>
            <person name="Tisa L."/>
            <person name="Woyke T."/>
        </authorList>
    </citation>
    <scope>NUCLEOTIDE SEQUENCE [LARGE SCALE GENOMIC DNA]</scope>
    <source>
        <strain evidence="2">DSM 45817 / CECT 9037 / EuI1c</strain>
    </source>
</reference>
<dbReference type="Proteomes" id="UP000002484">
    <property type="component" value="Chromosome"/>
</dbReference>